<reference evidence="7" key="1">
    <citation type="submission" date="2021-02" db="EMBL/GenBank/DDBJ databases">
        <authorList>
            <person name="Nowell W R."/>
        </authorList>
    </citation>
    <scope>NUCLEOTIDE SEQUENCE</scope>
</reference>
<evidence type="ECO:0000256" key="5">
    <source>
        <dbReference type="ARBA" id="ARBA00023157"/>
    </source>
</evidence>
<dbReference type="Proteomes" id="UP000663882">
    <property type="component" value="Unassembled WGS sequence"/>
</dbReference>
<dbReference type="PANTHER" id="PTHR12601:SF6">
    <property type="entry name" value="CLUSTERED MITOCHONDRIA PROTEIN HOMOLOG"/>
    <property type="match status" value="1"/>
</dbReference>
<dbReference type="InterPro" id="IPR025697">
    <property type="entry name" value="CLU_dom"/>
</dbReference>
<evidence type="ECO:0000256" key="1">
    <source>
        <dbReference type="ARBA" id="ARBA00004648"/>
    </source>
</evidence>
<dbReference type="InterPro" id="IPR015338">
    <property type="entry name" value="GT64_dom"/>
</dbReference>
<dbReference type="SUPFAM" id="SSF53448">
    <property type="entry name" value="Nucleotide-diphospho-sugar transferases"/>
    <property type="match status" value="1"/>
</dbReference>
<dbReference type="GO" id="GO:0048312">
    <property type="term" value="P:intracellular distribution of mitochondria"/>
    <property type="evidence" value="ECO:0007669"/>
    <property type="project" value="TreeGrafter"/>
</dbReference>
<evidence type="ECO:0000313" key="8">
    <source>
        <dbReference type="Proteomes" id="UP000663882"/>
    </source>
</evidence>
<dbReference type="Gene3D" id="3.90.550.10">
    <property type="entry name" value="Spore Coat Polysaccharide Biosynthesis Protein SpsA, Chain A"/>
    <property type="match status" value="1"/>
</dbReference>
<dbReference type="GO" id="GO:0005789">
    <property type="term" value="C:endoplasmic reticulum membrane"/>
    <property type="evidence" value="ECO:0007669"/>
    <property type="project" value="UniProtKB-SubCell"/>
</dbReference>
<dbReference type="InterPro" id="IPR007967">
    <property type="entry name" value="GSKIP_dom"/>
</dbReference>
<keyword evidence="3" id="KW-0963">Cytoplasm</keyword>
<dbReference type="SUPFAM" id="SSF103107">
    <property type="entry name" value="Hypothetical protein c14orf129, hspc210"/>
    <property type="match status" value="1"/>
</dbReference>
<dbReference type="InterPro" id="IPR023231">
    <property type="entry name" value="GSKIP_dom_sf"/>
</dbReference>
<dbReference type="PANTHER" id="PTHR12601">
    <property type="entry name" value="EUKARYOTIC TRANSLATION INITIATION FACTOR 3 SUBUNIT EIF-3"/>
    <property type="match status" value="1"/>
</dbReference>
<dbReference type="InterPro" id="IPR029044">
    <property type="entry name" value="Nucleotide-diphossugar_trans"/>
</dbReference>
<comment type="caution">
    <text evidence="7">The sequence shown here is derived from an EMBL/GenBank/DDBJ whole genome shotgun (WGS) entry which is preliminary data.</text>
</comment>
<gene>
    <name evidence="7" type="ORF">RFH988_LOCUS23583</name>
</gene>
<dbReference type="GO" id="GO:0016757">
    <property type="term" value="F:glycosyltransferase activity"/>
    <property type="evidence" value="ECO:0007669"/>
    <property type="project" value="InterPro"/>
</dbReference>
<accession>A0A814UUT2</accession>
<evidence type="ECO:0000256" key="2">
    <source>
        <dbReference type="ARBA" id="ARBA00010271"/>
    </source>
</evidence>
<dbReference type="GO" id="GO:1901135">
    <property type="term" value="P:carbohydrate derivative metabolic process"/>
    <property type="evidence" value="ECO:0007669"/>
    <property type="project" value="UniProtKB-ARBA"/>
</dbReference>
<evidence type="ECO:0000256" key="3">
    <source>
        <dbReference type="ARBA" id="ARBA00022490"/>
    </source>
</evidence>
<dbReference type="InterPro" id="IPR028275">
    <property type="entry name" value="CLU_N"/>
</dbReference>
<dbReference type="FunFam" id="3.30.2280.10:FF:000002">
    <property type="entry name" value="Clustered mitochondria protein homolog"/>
    <property type="match status" value="1"/>
</dbReference>
<proteinExistence type="inferred from homology"/>
<dbReference type="Pfam" id="PF13236">
    <property type="entry name" value="CLU"/>
    <property type="match status" value="2"/>
</dbReference>
<dbReference type="PROSITE" id="PS51823">
    <property type="entry name" value="CLU"/>
    <property type="match status" value="2"/>
</dbReference>
<protein>
    <recommendedName>
        <fullName evidence="6">Clu domain-containing protein</fullName>
    </recommendedName>
</protein>
<feature type="domain" description="Clu" evidence="6">
    <location>
        <begin position="379"/>
        <end position="644"/>
    </location>
</feature>
<keyword evidence="4" id="KW-0808">Transferase</keyword>
<dbReference type="GO" id="GO:0003729">
    <property type="term" value="F:mRNA binding"/>
    <property type="evidence" value="ECO:0007669"/>
    <property type="project" value="TreeGrafter"/>
</dbReference>
<dbReference type="Pfam" id="PF09258">
    <property type="entry name" value="Glyco_transf_64"/>
    <property type="match status" value="1"/>
</dbReference>
<dbReference type="OrthoDB" id="1414216at2759"/>
<keyword evidence="5" id="KW-1015">Disulfide bond</keyword>
<sequence length="1508" mass="176711">MMKQPDENISTTHSDHMICNGHQDDLIKTRQDSDNDDSATNTSSTSSINDVLYTNCPNISSSSNLNTSGIITTTTTTNPNEIVLSPEVSFNIKIQSPGLDIFDLSVTSSELVQEIHQVLMDKEETCHRTCFSLQLDGIILDNFSELKNIDGLKEGSLLKVVEEHYTVREVRIHIRHINELIHACDLNDLYNGTNNYSLCLVNDINTSETSSLLNIDRRKGSETNGNDSIVPEYLLPNQKDILLTPLFTTNNKINRLQCIKMLSYSGWNPPNGSRKLHGDLMYLKVTTYEEKSFHITACTKGFYVSQTTDEKFLPKPVQPKAIFHSLVDLLNNISPIFKKKFRAIQRKRCSKHPFERIQIPFQIHPWLSPRFEHTIDHFRAEDANINKLGHEDHIPGQVRDWNEELQITKELPKKNLPERLIRERAMFKVHTDFISAAIRGCQAVVDGNIMAINPGEESKVHMYIWNNMFFSLGFDVKDHYKDFGGDAAAHSAPANDLQGVRAINTLDLDGLHTLGTVVVDYRGMRVTAQSIVPGRKYSLTDEHRIFTSLLIELPHIERLIRMKQVNLTLIQNRLNKVEKYLTKYTWHLNRLIKTIDYNKQEEKKKNFRFNSFDLDLEKNIHKNYTKFLVCFHLIKSLNDDIDYQILNKFHLKISTINSPYITLNKSEAYLNVIYLPIRSYQRNICYKDLISENYFVLYEFLNPIDEDIDEKCFHGNFLPVKFFTQFNTNQTYVNNDHWRLNDEQKSPIGIIYLNTTSTIATREYDRLQNEYEIIIECSHRSCYQTIFNKNISIISLICSSIYSISIQYEFYEIFFYLLSQQIHINLFNCENYLPYSNVIDWLHPSSSLSWLYTIYFQTFQHRFHTLIAYLRTYYRLPTLLNELKFIEIKNQLIKEKNFYYLIHSRNINFTKMPIGLMDKINFQSNKNKYSIYNEPTFYDQWNRLYQPFYRSKILTNPFEISSFEEKYTIIILTHKKRFYQLNRLLLHLNGLINLDRIIVLFNQVDSIENFQNKNFSLQNFLDNYSIYLPSIHVEIIYIFNLSNNLNNRFLPWNEFIYTDCILSLDDDSFLRHDEIEYAFRIWKENRSRLIGFISRSHKSDTLEYDTSSSSCTYSMILTGAAFLHRWYLDFYTNIMSKQIRQYVELHMNCEDIAMNFLISYLSKQTPIKIGHRETFYCYKCQESLSSKINHYNQRTECIKYFSNIYRLIPLYYSIYRIDNLLNITSCILEKEQEQSVVYGSTDFGKTCTTNEKYKELLDKVSTMLKIKPHTIKTEKGDSIELLTAVECKGIVGNDGRHYLLDLLRMTPSDLNYLPVDIEHLSPSMKQLDYPKTYKHRLCCLRQELIDAFVEQKYVDFYRSIALNLSKLRSNESTSNETTERTNVEEAKRIVNEISVEDNSREIIQSACRSIGSVKDNEFDVRFNPDLFQPYVTLNQTPDETAADIKLLKEAAEYLVLKQIPLMIQDFQDHSAVPVDGESLSEAMHSSLISLGRSFETREDRKAFVSIEL</sequence>
<name>A0A814UUT2_9BILA</name>
<evidence type="ECO:0000259" key="6">
    <source>
        <dbReference type="PROSITE" id="PS51823"/>
    </source>
</evidence>
<dbReference type="Gene3D" id="3.30.2280.10">
    <property type="entry name" value="Hypothetical protein (hspc210)"/>
    <property type="match status" value="1"/>
</dbReference>
<organism evidence="7 8">
    <name type="scientific">Rotaria sordida</name>
    <dbReference type="NCBI Taxonomy" id="392033"/>
    <lineage>
        <taxon>Eukaryota</taxon>
        <taxon>Metazoa</taxon>
        <taxon>Spiralia</taxon>
        <taxon>Gnathifera</taxon>
        <taxon>Rotifera</taxon>
        <taxon>Eurotatoria</taxon>
        <taxon>Bdelloidea</taxon>
        <taxon>Philodinida</taxon>
        <taxon>Philodinidae</taxon>
        <taxon>Rotaria</taxon>
    </lineage>
</organism>
<dbReference type="Pfam" id="PF15044">
    <property type="entry name" value="CLU_N"/>
    <property type="match status" value="1"/>
</dbReference>
<dbReference type="InterPro" id="IPR027523">
    <property type="entry name" value="CLU_prot"/>
</dbReference>
<feature type="domain" description="Clu" evidence="6">
    <location>
        <begin position="913"/>
        <end position="1313"/>
    </location>
</feature>
<evidence type="ECO:0000313" key="7">
    <source>
        <dbReference type="EMBL" id="CAF1182393.1"/>
    </source>
</evidence>
<dbReference type="Pfam" id="PF05303">
    <property type="entry name" value="GSKIP_dom"/>
    <property type="match status" value="1"/>
</dbReference>
<comment type="similarity">
    <text evidence="2">Belongs to the glycosyltransferase 47 family.</text>
</comment>
<dbReference type="EMBL" id="CAJNOO010001645">
    <property type="protein sequence ID" value="CAF1182393.1"/>
    <property type="molecule type" value="Genomic_DNA"/>
</dbReference>
<comment type="subcellular location">
    <subcellularLocation>
        <location evidence="1">Endoplasmic reticulum membrane</location>
        <topology evidence="1">Single-pass type II membrane protein</topology>
    </subcellularLocation>
</comment>
<evidence type="ECO:0000256" key="4">
    <source>
        <dbReference type="ARBA" id="ARBA00022679"/>
    </source>
</evidence>